<dbReference type="Ensembl" id="ENSSANT00000000784.1">
    <property type="protein sequence ID" value="ENSSANP00000000715.1"/>
    <property type="gene ID" value="ENSSANG00000000456.1"/>
</dbReference>
<name>A0A671K129_9TELE</name>
<dbReference type="Proteomes" id="UP000472260">
    <property type="component" value="Unassembled WGS sequence"/>
</dbReference>
<sequence>TTMEKLILLVTPTSNTKPGVCPGNNFEEAMLGVCAEMCSHDNDCPNDEKCCSNGCGHQCMPPYNGIYIAFSDLLSLSCVCLTEKPGVCPSKNLGEEGLCVEMCSHDSNCPNDQKCCSNGCGHQCMAPYRGIYDINVWVIIYNFFCIYAI</sequence>
<dbReference type="InterPro" id="IPR036645">
    <property type="entry name" value="Elafin-like_sf"/>
</dbReference>
<dbReference type="PRINTS" id="PR00003">
    <property type="entry name" value="4DISULPHCORE"/>
</dbReference>
<evidence type="ECO:0000259" key="1">
    <source>
        <dbReference type="PROSITE" id="PS51390"/>
    </source>
</evidence>
<dbReference type="PROSITE" id="PS51390">
    <property type="entry name" value="WAP"/>
    <property type="match status" value="2"/>
</dbReference>
<keyword evidence="3" id="KW-1185">Reference proteome</keyword>
<evidence type="ECO:0000313" key="3">
    <source>
        <dbReference type="Proteomes" id="UP000472260"/>
    </source>
</evidence>
<feature type="domain" description="WAP" evidence="1">
    <location>
        <begin position="14"/>
        <end position="63"/>
    </location>
</feature>
<proteinExistence type="predicted"/>
<dbReference type="GO" id="GO:0005615">
    <property type="term" value="C:extracellular space"/>
    <property type="evidence" value="ECO:0007669"/>
    <property type="project" value="TreeGrafter"/>
</dbReference>
<protein>
    <recommendedName>
        <fullName evidence="1">WAP domain-containing protein</fullName>
    </recommendedName>
</protein>
<dbReference type="FunFam" id="4.10.75.10:FF:000001">
    <property type="entry name" value="Anosmin 1"/>
    <property type="match status" value="2"/>
</dbReference>
<accession>A0A671K129</accession>
<reference evidence="2" key="2">
    <citation type="submission" date="2025-09" db="UniProtKB">
        <authorList>
            <consortium name="Ensembl"/>
        </authorList>
    </citation>
    <scope>IDENTIFICATION</scope>
</reference>
<dbReference type="SUPFAM" id="SSF57256">
    <property type="entry name" value="Elafin-like"/>
    <property type="match status" value="2"/>
</dbReference>
<feature type="domain" description="WAP" evidence="1">
    <location>
        <begin position="81"/>
        <end position="128"/>
    </location>
</feature>
<evidence type="ECO:0000313" key="2">
    <source>
        <dbReference type="Ensembl" id="ENSSANP00000000715.1"/>
    </source>
</evidence>
<dbReference type="InterPro" id="IPR050514">
    <property type="entry name" value="WAP_four-disulfide_core"/>
</dbReference>
<reference evidence="2" key="1">
    <citation type="submission" date="2025-08" db="UniProtKB">
        <authorList>
            <consortium name="Ensembl"/>
        </authorList>
    </citation>
    <scope>IDENTIFICATION</scope>
</reference>
<dbReference type="CDD" id="cd00199">
    <property type="entry name" value="WAP"/>
    <property type="match status" value="2"/>
</dbReference>
<dbReference type="PANTHER" id="PTHR19441:SF95">
    <property type="entry name" value="PERLWAPIN ISOFORM X1"/>
    <property type="match status" value="1"/>
</dbReference>
<dbReference type="GO" id="GO:0004867">
    <property type="term" value="F:serine-type endopeptidase inhibitor activity"/>
    <property type="evidence" value="ECO:0007669"/>
    <property type="project" value="TreeGrafter"/>
</dbReference>
<dbReference type="PANTHER" id="PTHR19441">
    <property type="entry name" value="WHEY ACDIC PROTEIN WAP"/>
    <property type="match status" value="1"/>
</dbReference>
<dbReference type="GO" id="GO:0019731">
    <property type="term" value="P:antibacterial humoral response"/>
    <property type="evidence" value="ECO:0007669"/>
    <property type="project" value="TreeGrafter"/>
</dbReference>
<dbReference type="Gene3D" id="4.10.75.10">
    <property type="entry name" value="Elafin-like"/>
    <property type="match status" value="2"/>
</dbReference>
<dbReference type="Pfam" id="PF00095">
    <property type="entry name" value="WAP"/>
    <property type="match status" value="2"/>
</dbReference>
<organism evidence="2 3">
    <name type="scientific">Sinocyclocheilus anshuiensis</name>
    <dbReference type="NCBI Taxonomy" id="1608454"/>
    <lineage>
        <taxon>Eukaryota</taxon>
        <taxon>Metazoa</taxon>
        <taxon>Chordata</taxon>
        <taxon>Craniata</taxon>
        <taxon>Vertebrata</taxon>
        <taxon>Euteleostomi</taxon>
        <taxon>Actinopterygii</taxon>
        <taxon>Neopterygii</taxon>
        <taxon>Teleostei</taxon>
        <taxon>Ostariophysi</taxon>
        <taxon>Cypriniformes</taxon>
        <taxon>Cyprinidae</taxon>
        <taxon>Cyprininae</taxon>
        <taxon>Sinocyclocheilus</taxon>
    </lineage>
</organism>
<dbReference type="InterPro" id="IPR008197">
    <property type="entry name" value="WAP_dom"/>
</dbReference>
<dbReference type="SMART" id="SM00217">
    <property type="entry name" value="WAP"/>
    <property type="match status" value="2"/>
</dbReference>
<dbReference type="GO" id="GO:0045087">
    <property type="term" value="P:innate immune response"/>
    <property type="evidence" value="ECO:0007669"/>
    <property type="project" value="TreeGrafter"/>
</dbReference>
<dbReference type="AlphaFoldDB" id="A0A671K129"/>